<accession>A0ABD2XII3</accession>
<proteinExistence type="predicted"/>
<dbReference type="InterPro" id="IPR011333">
    <property type="entry name" value="SKP1/BTB/POZ_sf"/>
</dbReference>
<dbReference type="PANTHER" id="PTHR24413">
    <property type="entry name" value="SPECKLE-TYPE POZ PROTEIN"/>
    <property type="match status" value="1"/>
</dbReference>
<protein>
    <recommendedName>
        <fullName evidence="1">BTB domain-containing protein</fullName>
    </recommendedName>
</protein>
<dbReference type="PROSITE" id="PS50097">
    <property type="entry name" value="BTB"/>
    <property type="match status" value="1"/>
</dbReference>
<sequence length="184" mass="20962">MKIISPKGLITVHFSIDTAKHYKENSLTLYSESSIETLYNNPDLSDVQLRVEKVKFYAHKAVLANFSPVFLAMFKNDMKEAKENVVEINDVSAEVVDNLLKIICSGKANINESTMYDLSYASKKYQINNLKSLCANYLYDSLTIENCVDIASLAEKRCMNQLKYKVIIVIAHNYNLDCKNSSFY</sequence>
<dbReference type="InterPro" id="IPR000210">
    <property type="entry name" value="BTB/POZ_dom"/>
</dbReference>
<dbReference type="EMBL" id="JBJJXI010000022">
    <property type="protein sequence ID" value="KAL3404945.1"/>
    <property type="molecule type" value="Genomic_DNA"/>
</dbReference>
<feature type="domain" description="BTB" evidence="1">
    <location>
        <begin position="45"/>
        <end position="112"/>
    </location>
</feature>
<name>A0ABD2XII3_9HYME</name>
<evidence type="ECO:0000259" key="1">
    <source>
        <dbReference type="PROSITE" id="PS50097"/>
    </source>
</evidence>
<dbReference type="Pfam" id="PF00651">
    <property type="entry name" value="BTB"/>
    <property type="match status" value="1"/>
</dbReference>
<organism evidence="2 3">
    <name type="scientific">Trichogramma kaykai</name>
    <dbReference type="NCBI Taxonomy" id="54128"/>
    <lineage>
        <taxon>Eukaryota</taxon>
        <taxon>Metazoa</taxon>
        <taxon>Ecdysozoa</taxon>
        <taxon>Arthropoda</taxon>
        <taxon>Hexapoda</taxon>
        <taxon>Insecta</taxon>
        <taxon>Pterygota</taxon>
        <taxon>Neoptera</taxon>
        <taxon>Endopterygota</taxon>
        <taxon>Hymenoptera</taxon>
        <taxon>Apocrita</taxon>
        <taxon>Proctotrupomorpha</taxon>
        <taxon>Chalcidoidea</taxon>
        <taxon>Trichogrammatidae</taxon>
        <taxon>Trichogramma</taxon>
    </lineage>
</organism>
<comment type="caution">
    <text evidence="2">The sequence shown here is derived from an EMBL/GenBank/DDBJ whole genome shotgun (WGS) entry which is preliminary data.</text>
</comment>
<gene>
    <name evidence="2" type="ORF">TKK_002594</name>
</gene>
<dbReference type="AlphaFoldDB" id="A0ABD2XII3"/>
<dbReference type="SUPFAM" id="SSF54695">
    <property type="entry name" value="POZ domain"/>
    <property type="match status" value="1"/>
</dbReference>
<dbReference type="Proteomes" id="UP001627154">
    <property type="component" value="Unassembled WGS sequence"/>
</dbReference>
<dbReference type="SMART" id="SM00225">
    <property type="entry name" value="BTB"/>
    <property type="match status" value="1"/>
</dbReference>
<evidence type="ECO:0000313" key="3">
    <source>
        <dbReference type="Proteomes" id="UP001627154"/>
    </source>
</evidence>
<keyword evidence="3" id="KW-1185">Reference proteome</keyword>
<evidence type="ECO:0000313" key="2">
    <source>
        <dbReference type="EMBL" id="KAL3404945.1"/>
    </source>
</evidence>
<reference evidence="2 3" key="1">
    <citation type="journal article" date="2024" name="bioRxiv">
        <title>A reference genome for Trichogramma kaykai: A tiny desert-dwelling parasitoid wasp with competing sex-ratio distorters.</title>
        <authorList>
            <person name="Culotta J."/>
            <person name="Lindsey A.R."/>
        </authorList>
    </citation>
    <scope>NUCLEOTIDE SEQUENCE [LARGE SCALE GENOMIC DNA]</scope>
    <source>
        <strain evidence="2 3">KSX58</strain>
    </source>
</reference>
<dbReference type="Gene3D" id="3.30.710.10">
    <property type="entry name" value="Potassium Channel Kv1.1, Chain A"/>
    <property type="match status" value="1"/>
</dbReference>